<keyword evidence="2" id="KW-0808">Transferase</keyword>
<dbReference type="GO" id="GO:0008168">
    <property type="term" value="F:methyltransferase activity"/>
    <property type="evidence" value="ECO:0007669"/>
    <property type="project" value="UniProtKB-KW"/>
</dbReference>
<comment type="caution">
    <text evidence="5">The sequence shown here is derived from an EMBL/GenBank/DDBJ whole genome shotgun (WGS) entry which is preliminary data.</text>
</comment>
<accession>A0AAN6M7D8</accession>
<sequence>MASLVPYLEHPISAPVRQSSPAPPRSPRRPPFTPLPDVGRTVAYLACGLGHYTAILASLGAESVHGYDISPKMIEAAKAAYPSSSYANLHFDVADCSAPENLPTPTDPFDVVFAGWFLNYAGTEKELTSMFGVIAQNLRKDGRFVGVTTNAHDPWMVEDKKDFYGLDVDVLDKDYVAPDTGREVNFLGVEPIKAIADPYKVGIKARVTVHSEPPFAFDVFQFRHEVYERCAQAANLRLRWRPHVLPDDKRKDTPYWTEWVRRPTFSILEATLL</sequence>
<evidence type="ECO:0000256" key="2">
    <source>
        <dbReference type="ARBA" id="ARBA00022679"/>
    </source>
</evidence>
<keyword evidence="1" id="KW-0489">Methyltransferase</keyword>
<dbReference type="AlphaFoldDB" id="A0AAN6M7D8"/>
<feature type="region of interest" description="Disordered" evidence="3">
    <location>
        <begin position="14"/>
        <end position="34"/>
    </location>
</feature>
<dbReference type="CDD" id="cd02440">
    <property type="entry name" value="AdoMet_MTases"/>
    <property type="match status" value="1"/>
</dbReference>
<dbReference type="InterPro" id="IPR041698">
    <property type="entry name" value="Methyltransf_25"/>
</dbReference>
<dbReference type="SUPFAM" id="SSF53335">
    <property type="entry name" value="S-adenosyl-L-methionine-dependent methyltransferases"/>
    <property type="match status" value="1"/>
</dbReference>
<proteinExistence type="predicted"/>
<feature type="compositionally biased region" description="Pro residues" evidence="3">
    <location>
        <begin position="21"/>
        <end position="34"/>
    </location>
</feature>
<protein>
    <recommendedName>
        <fullName evidence="4">Methyltransferase domain-containing protein</fullName>
    </recommendedName>
</protein>
<gene>
    <name evidence="5" type="ORF">GRF29_8g123962</name>
</gene>
<dbReference type="EMBL" id="WVTA01000002">
    <property type="protein sequence ID" value="KAK3215471.1"/>
    <property type="molecule type" value="Genomic_DNA"/>
</dbReference>
<organism evidence="5 6">
    <name type="scientific">Pseudopithomyces chartarum</name>
    <dbReference type="NCBI Taxonomy" id="1892770"/>
    <lineage>
        <taxon>Eukaryota</taxon>
        <taxon>Fungi</taxon>
        <taxon>Dikarya</taxon>
        <taxon>Ascomycota</taxon>
        <taxon>Pezizomycotina</taxon>
        <taxon>Dothideomycetes</taxon>
        <taxon>Pleosporomycetidae</taxon>
        <taxon>Pleosporales</taxon>
        <taxon>Massarineae</taxon>
        <taxon>Didymosphaeriaceae</taxon>
        <taxon>Pseudopithomyces</taxon>
    </lineage>
</organism>
<evidence type="ECO:0000259" key="4">
    <source>
        <dbReference type="Pfam" id="PF13649"/>
    </source>
</evidence>
<evidence type="ECO:0000313" key="6">
    <source>
        <dbReference type="Proteomes" id="UP001280581"/>
    </source>
</evidence>
<dbReference type="Gene3D" id="3.40.50.150">
    <property type="entry name" value="Vaccinia Virus protein VP39"/>
    <property type="match status" value="1"/>
</dbReference>
<dbReference type="GO" id="GO:0032259">
    <property type="term" value="P:methylation"/>
    <property type="evidence" value="ECO:0007669"/>
    <property type="project" value="UniProtKB-KW"/>
</dbReference>
<feature type="domain" description="Methyltransferase" evidence="4">
    <location>
        <begin position="44"/>
        <end position="142"/>
    </location>
</feature>
<dbReference type="PANTHER" id="PTHR43861:SF1">
    <property type="entry name" value="TRANS-ACONITATE 2-METHYLTRANSFERASE"/>
    <property type="match status" value="1"/>
</dbReference>
<name>A0AAN6M7D8_9PLEO</name>
<dbReference type="PANTHER" id="PTHR43861">
    <property type="entry name" value="TRANS-ACONITATE 2-METHYLTRANSFERASE-RELATED"/>
    <property type="match status" value="1"/>
</dbReference>
<dbReference type="Pfam" id="PF13649">
    <property type="entry name" value="Methyltransf_25"/>
    <property type="match status" value="1"/>
</dbReference>
<evidence type="ECO:0000313" key="5">
    <source>
        <dbReference type="EMBL" id="KAK3215471.1"/>
    </source>
</evidence>
<reference evidence="5 6" key="1">
    <citation type="submission" date="2021-02" db="EMBL/GenBank/DDBJ databases">
        <title>Genome assembly of Pseudopithomyces chartarum.</title>
        <authorList>
            <person name="Jauregui R."/>
            <person name="Singh J."/>
            <person name="Voisey C."/>
        </authorList>
    </citation>
    <scope>NUCLEOTIDE SEQUENCE [LARGE SCALE GENOMIC DNA]</scope>
    <source>
        <strain evidence="5 6">AGR01</strain>
    </source>
</reference>
<evidence type="ECO:0000256" key="1">
    <source>
        <dbReference type="ARBA" id="ARBA00022603"/>
    </source>
</evidence>
<evidence type="ECO:0000256" key="3">
    <source>
        <dbReference type="SAM" id="MobiDB-lite"/>
    </source>
</evidence>
<keyword evidence="6" id="KW-1185">Reference proteome</keyword>
<dbReference type="Proteomes" id="UP001280581">
    <property type="component" value="Unassembled WGS sequence"/>
</dbReference>
<dbReference type="InterPro" id="IPR029063">
    <property type="entry name" value="SAM-dependent_MTases_sf"/>
</dbReference>